<dbReference type="GO" id="GO:0003677">
    <property type="term" value="F:DNA binding"/>
    <property type="evidence" value="ECO:0007669"/>
    <property type="project" value="UniProtKB-KW"/>
</dbReference>
<sequence length="364" mass="40958">MSNLLSSSQLTAVRFSNTGLLIPFDSAISAIQNAVGIQAQQPFSANLNALIRSTDSISQLDQQLSDSHQLVRSWGQRWTLHLFTRADFNLITSARSTEKIPNSYYLNHKEQILMVADAIQNSGIQTWTPTTLDAFLTTTFPEASANGRLKYVILQVITARGAGFFTANSSTTKWIFELHSPEPLSLDDSISKLILRYLDGFGPATLADFIKWASIKISIVRPIWQKVTHKLFQYKLMGSDSPLVSTRELSSEILSSLSDKLEAKPQIMARFDSTMTGYVDKNWLVPVEYQATMWSKNGILAAPIINHGKLIGHWRYIVKNTSLTVQVFTWQPLVKPDQVALEQEFNQLSDKLNYNLNPIQYQLV</sequence>
<proteinExistence type="predicted"/>
<gene>
    <name evidence="1" type="ORF">FEZ51_02505</name>
</gene>
<dbReference type="Pfam" id="PF06224">
    <property type="entry name" value="AlkZ-like"/>
    <property type="match status" value="1"/>
</dbReference>
<dbReference type="InterPro" id="IPR009351">
    <property type="entry name" value="AlkZ-like"/>
</dbReference>
<dbReference type="PANTHER" id="PTHR38479:SF2">
    <property type="entry name" value="WINGED HELIX DNA-BINDING DOMAIN-CONTAINING PROTEIN"/>
    <property type="match status" value="1"/>
</dbReference>
<name>A0A5R9BYK2_9LACO</name>
<dbReference type="RefSeq" id="WP_138473884.1">
    <property type="nucleotide sequence ID" value="NZ_VBTH01000003.1"/>
</dbReference>
<protein>
    <submittedName>
        <fullName evidence="1">Winged helix DNA-binding domain-containing protein</fullName>
    </submittedName>
</protein>
<comment type="caution">
    <text evidence="1">The sequence shown here is derived from an EMBL/GenBank/DDBJ whole genome shotgun (WGS) entry which is preliminary data.</text>
</comment>
<dbReference type="Proteomes" id="UP000305541">
    <property type="component" value="Unassembled WGS sequence"/>
</dbReference>
<reference evidence="1 2" key="1">
    <citation type="submission" date="2019-05" db="EMBL/GenBank/DDBJ databases">
        <title>The metagenome of a microbial culture collection derived from dairy environment covers the genomic content of the human microbiome.</title>
        <authorList>
            <person name="Roder T."/>
            <person name="Wuthrich D."/>
            <person name="Sattari Z."/>
            <person name="Von Ah U."/>
            <person name="Bar C."/>
            <person name="Ronchi F."/>
            <person name="Macpherson A.J."/>
            <person name="Ganal-Vonarburg S.C."/>
            <person name="Bruggmann R."/>
            <person name="Vergeres G."/>
        </authorList>
    </citation>
    <scope>NUCLEOTIDE SEQUENCE [LARGE SCALE GENOMIC DNA]</scope>
    <source>
        <strain evidence="1 2">FAM 18815</strain>
    </source>
</reference>
<accession>A0A5R9BYK2</accession>
<evidence type="ECO:0000313" key="1">
    <source>
        <dbReference type="EMBL" id="TLQ05130.1"/>
    </source>
</evidence>
<organism evidence="1 2">
    <name type="scientific">Pediococcus stilesii</name>
    <dbReference type="NCBI Taxonomy" id="331679"/>
    <lineage>
        <taxon>Bacteria</taxon>
        <taxon>Bacillati</taxon>
        <taxon>Bacillota</taxon>
        <taxon>Bacilli</taxon>
        <taxon>Lactobacillales</taxon>
        <taxon>Lactobacillaceae</taxon>
        <taxon>Pediococcus</taxon>
    </lineage>
</organism>
<dbReference type="PANTHER" id="PTHR38479">
    <property type="entry name" value="LMO0824 PROTEIN"/>
    <property type="match status" value="1"/>
</dbReference>
<evidence type="ECO:0000313" key="2">
    <source>
        <dbReference type="Proteomes" id="UP000305541"/>
    </source>
</evidence>
<dbReference type="EMBL" id="VBTH01000003">
    <property type="protein sequence ID" value="TLQ05130.1"/>
    <property type="molecule type" value="Genomic_DNA"/>
</dbReference>
<dbReference type="OrthoDB" id="2210247at2"/>
<dbReference type="AlphaFoldDB" id="A0A5R9BYK2"/>
<keyword evidence="1" id="KW-0238">DNA-binding</keyword>